<evidence type="ECO:0000256" key="1">
    <source>
        <dbReference type="SAM" id="Phobius"/>
    </source>
</evidence>
<dbReference type="EMBL" id="SCKG01000022">
    <property type="protein sequence ID" value="TDG97319.1"/>
    <property type="molecule type" value="Genomic_DNA"/>
</dbReference>
<keyword evidence="1" id="KW-0812">Transmembrane</keyword>
<sequence length="104" mass="11761">MAKHNISLVIAIVLALLFFIITMVFTALAGPGIYPFMETTSNISDEFVTQITPAGWTFTIWSIIYIFLASVLVYVLSGIFRKNAYGYVYCSRLFCHMDFLWLGA</sequence>
<feature type="transmembrane region" description="Helical" evidence="1">
    <location>
        <begin position="53"/>
        <end position="76"/>
    </location>
</feature>
<accession>A0A484C0Q8</accession>
<keyword evidence="1" id="KW-1133">Transmembrane helix</keyword>
<evidence type="ECO:0000313" key="2">
    <source>
        <dbReference type="EMBL" id="TDG97319.1"/>
    </source>
</evidence>
<dbReference type="PANTHER" id="PTHR33802:SF1">
    <property type="entry name" value="XK-RELATED PROTEIN"/>
    <property type="match status" value="1"/>
</dbReference>
<keyword evidence="1" id="KW-0472">Membrane</keyword>
<dbReference type="STRING" id="8167.A0A484C0Q8"/>
<organism evidence="2 3">
    <name type="scientific">Perca flavescens</name>
    <name type="common">American yellow perch</name>
    <name type="synonym">Morone flavescens</name>
    <dbReference type="NCBI Taxonomy" id="8167"/>
    <lineage>
        <taxon>Eukaryota</taxon>
        <taxon>Metazoa</taxon>
        <taxon>Chordata</taxon>
        <taxon>Craniata</taxon>
        <taxon>Vertebrata</taxon>
        <taxon>Euteleostomi</taxon>
        <taxon>Actinopterygii</taxon>
        <taxon>Neopterygii</taxon>
        <taxon>Teleostei</taxon>
        <taxon>Neoteleostei</taxon>
        <taxon>Acanthomorphata</taxon>
        <taxon>Eupercaria</taxon>
        <taxon>Perciformes</taxon>
        <taxon>Percoidei</taxon>
        <taxon>Percidae</taxon>
        <taxon>Percinae</taxon>
        <taxon>Perca</taxon>
    </lineage>
</organism>
<reference evidence="2 3" key="1">
    <citation type="submission" date="2019-01" db="EMBL/GenBank/DDBJ databases">
        <title>A chromosome-scale genome assembly of the yellow perch, Perca flavescens.</title>
        <authorList>
            <person name="Feron R."/>
            <person name="Morvezen R."/>
            <person name="Bestin A."/>
            <person name="Haffray P."/>
            <person name="Klopp C."/>
            <person name="Zahm M."/>
            <person name="Cabau C."/>
            <person name="Roques C."/>
            <person name="Donnadieu C."/>
            <person name="Bouchez O."/>
            <person name="Christie M."/>
            <person name="Larson W."/>
            <person name="Guiguen Y."/>
        </authorList>
    </citation>
    <scope>NUCLEOTIDE SEQUENCE [LARGE SCALE GENOMIC DNA]</scope>
    <source>
        <strain evidence="2">YP-PL-M2</strain>
        <tissue evidence="2">Blood</tissue>
    </source>
</reference>
<protein>
    <submittedName>
        <fullName evidence="2">Uncharacterized protein</fullName>
    </submittedName>
</protein>
<dbReference type="AlphaFoldDB" id="A0A484C0Q8"/>
<comment type="caution">
    <text evidence="2">The sequence shown here is derived from an EMBL/GenBank/DDBJ whole genome shotgun (WGS) entry which is preliminary data.</text>
</comment>
<proteinExistence type="predicted"/>
<name>A0A484C0Q8_PERFV</name>
<keyword evidence="3" id="KW-1185">Reference proteome</keyword>
<dbReference type="PANTHER" id="PTHR33802">
    <property type="entry name" value="SI:CH211-161H7.5-RELATED"/>
    <property type="match status" value="1"/>
</dbReference>
<dbReference type="Proteomes" id="UP000295070">
    <property type="component" value="Chromosome 22"/>
</dbReference>
<gene>
    <name evidence="2" type="ORF">EPR50_G00224740</name>
</gene>
<evidence type="ECO:0000313" key="3">
    <source>
        <dbReference type="Proteomes" id="UP000295070"/>
    </source>
</evidence>